<dbReference type="InterPro" id="IPR039093">
    <property type="entry name" value="XRP2"/>
</dbReference>
<organism evidence="4 5">
    <name type="scientific">Tritrichomonas musculus</name>
    <dbReference type="NCBI Taxonomy" id="1915356"/>
    <lineage>
        <taxon>Eukaryota</taxon>
        <taxon>Metamonada</taxon>
        <taxon>Parabasalia</taxon>
        <taxon>Tritrichomonadida</taxon>
        <taxon>Tritrichomonadidae</taxon>
        <taxon>Tritrichomonas</taxon>
    </lineage>
</organism>
<dbReference type="EMBL" id="JAPFFF010000001">
    <property type="protein sequence ID" value="KAK8900597.1"/>
    <property type="molecule type" value="Genomic_DNA"/>
</dbReference>
<dbReference type="Gene3D" id="2.160.20.70">
    <property type="match status" value="1"/>
</dbReference>
<evidence type="ECO:0000259" key="3">
    <source>
        <dbReference type="PROSITE" id="PS51329"/>
    </source>
</evidence>
<keyword evidence="2" id="KW-0547">Nucleotide-binding</keyword>
<dbReference type="Proteomes" id="UP001470230">
    <property type="component" value="Unassembled WGS sequence"/>
</dbReference>
<evidence type="ECO:0000256" key="2">
    <source>
        <dbReference type="ARBA" id="ARBA00022741"/>
    </source>
</evidence>
<evidence type="ECO:0000313" key="5">
    <source>
        <dbReference type="Proteomes" id="UP001470230"/>
    </source>
</evidence>
<dbReference type="PANTHER" id="PTHR15440:SF0">
    <property type="entry name" value="PROTEIN XRP2"/>
    <property type="match status" value="1"/>
</dbReference>
<sequence>MGTSSSKAKNKKLSSNKDIKDSEVVQYKTPAIISTPTGEKKDRSFYVQSNKSNETITRSNGDLAGNPFNASNLINCTVIIEDFCDSINIDKCDECTFILSAVRGSIFVRSCKRSQFMMVCGQFRCFDCNECGFWLHSKTGPVIESSKKIRIGCSRIGYDKLIENMVNAHLDPYINKWTDVHDFTPAKGNFEIDDKTPTDFYTQEKPVLPFTVSSQLSKKYFNVKLKKSQLDSAILLSNSNHIFVKINILANTDEIICCVGCQSQTNVQKIFQKLEPISIQKKK</sequence>
<gene>
    <name evidence="4" type="ORF">M9Y10_002926</name>
</gene>
<dbReference type="Pfam" id="PF07986">
    <property type="entry name" value="TBCC"/>
    <property type="match status" value="1"/>
</dbReference>
<protein>
    <submittedName>
        <fullName evidence="4">Protein Xrp2</fullName>
    </submittedName>
</protein>
<comment type="similarity">
    <text evidence="1">Belongs to the TBCC family.</text>
</comment>
<dbReference type="InterPro" id="IPR017901">
    <property type="entry name" value="C-CAP_CF_C-like"/>
</dbReference>
<accession>A0ABR2LBI3</accession>
<dbReference type="SMART" id="SM00673">
    <property type="entry name" value="CARP"/>
    <property type="match status" value="2"/>
</dbReference>
<dbReference type="PANTHER" id="PTHR15440">
    <property type="entry name" value="XRP2 PROTEIN"/>
    <property type="match status" value="1"/>
</dbReference>
<comment type="caution">
    <text evidence="4">The sequence shown here is derived from an EMBL/GenBank/DDBJ whole genome shotgun (WGS) entry which is preliminary data.</text>
</comment>
<dbReference type="InterPro" id="IPR016098">
    <property type="entry name" value="CAP/MinC_C"/>
</dbReference>
<dbReference type="InterPro" id="IPR006599">
    <property type="entry name" value="CARP_motif"/>
</dbReference>
<evidence type="ECO:0000313" key="4">
    <source>
        <dbReference type="EMBL" id="KAK8900597.1"/>
    </source>
</evidence>
<feature type="domain" description="C-CAP/cofactor C-like" evidence="3">
    <location>
        <begin position="36"/>
        <end position="185"/>
    </location>
</feature>
<dbReference type="InterPro" id="IPR012945">
    <property type="entry name" value="Tubulin-bd_cofactor_C_dom"/>
</dbReference>
<keyword evidence="5" id="KW-1185">Reference proteome</keyword>
<name>A0ABR2LBI3_9EUKA</name>
<reference evidence="4 5" key="1">
    <citation type="submission" date="2024-04" db="EMBL/GenBank/DDBJ databases">
        <title>Tritrichomonas musculus Genome.</title>
        <authorList>
            <person name="Alves-Ferreira E."/>
            <person name="Grigg M."/>
            <person name="Lorenzi H."/>
            <person name="Galac M."/>
        </authorList>
    </citation>
    <scope>NUCLEOTIDE SEQUENCE [LARGE SCALE GENOMIC DNA]</scope>
    <source>
        <strain evidence="4 5">EAF2021</strain>
    </source>
</reference>
<evidence type="ECO:0000256" key="1">
    <source>
        <dbReference type="ARBA" id="ARBA00008848"/>
    </source>
</evidence>
<dbReference type="PROSITE" id="PS51329">
    <property type="entry name" value="C_CAP_COFACTOR_C"/>
    <property type="match status" value="1"/>
</dbReference>
<proteinExistence type="inferred from homology"/>